<dbReference type="EMBL" id="CP029550">
    <property type="protein sequence ID" value="AWN43288.1"/>
    <property type="molecule type" value="Genomic_DNA"/>
</dbReference>
<proteinExistence type="predicted"/>
<accession>A0A2U8WCF9</accession>
<dbReference type="Proteomes" id="UP000245926">
    <property type="component" value="Chromosome"/>
</dbReference>
<organism evidence="2 3">
    <name type="scientific">Methylobacterium durans</name>
    <dbReference type="NCBI Taxonomy" id="2202825"/>
    <lineage>
        <taxon>Bacteria</taxon>
        <taxon>Pseudomonadati</taxon>
        <taxon>Pseudomonadota</taxon>
        <taxon>Alphaproteobacteria</taxon>
        <taxon>Hyphomicrobiales</taxon>
        <taxon>Methylobacteriaceae</taxon>
        <taxon>Methylobacterium</taxon>
    </lineage>
</organism>
<protein>
    <recommendedName>
        <fullName evidence="4">DUF4148 domain-containing protein</fullName>
    </recommendedName>
</protein>
<feature type="signal peptide" evidence="1">
    <location>
        <begin position="1"/>
        <end position="29"/>
    </location>
</feature>
<keyword evidence="1" id="KW-0732">Signal</keyword>
<evidence type="ECO:0000313" key="2">
    <source>
        <dbReference type="EMBL" id="AWN43288.1"/>
    </source>
</evidence>
<sequence length="85" mass="8749">MEQGMSKIWIGCAATAATLAALIVGPGQAAQKVAVAEAISAAVRADTQLVYAPAPQARAAQQANSVEQPTRAVRVVYPSPFSAQR</sequence>
<dbReference type="KEGG" id="mets:DK389_25785"/>
<gene>
    <name evidence="2" type="ORF">DK389_25785</name>
</gene>
<name>A0A2U8WCF9_9HYPH</name>
<evidence type="ECO:0000313" key="3">
    <source>
        <dbReference type="Proteomes" id="UP000245926"/>
    </source>
</evidence>
<dbReference type="AlphaFoldDB" id="A0A2U8WCF9"/>
<feature type="chain" id="PRO_5016112660" description="DUF4148 domain-containing protein" evidence="1">
    <location>
        <begin position="30"/>
        <end position="85"/>
    </location>
</feature>
<reference evidence="3" key="1">
    <citation type="submission" date="2018-05" db="EMBL/GenBank/DDBJ databases">
        <title>Complete Genome Sequence of Methylobacterium sp. 17SD2-17.</title>
        <authorList>
            <person name="Srinivasan S."/>
        </authorList>
    </citation>
    <scope>NUCLEOTIDE SEQUENCE [LARGE SCALE GENOMIC DNA]</scope>
    <source>
        <strain evidence="3">17SD2-17</strain>
    </source>
</reference>
<evidence type="ECO:0008006" key="4">
    <source>
        <dbReference type="Google" id="ProtNLM"/>
    </source>
</evidence>
<evidence type="ECO:0000256" key="1">
    <source>
        <dbReference type="SAM" id="SignalP"/>
    </source>
</evidence>
<keyword evidence="3" id="KW-1185">Reference proteome</keyword>